<evidence type="ECO:0000256" key="5">
    <source>
        <dbReference type="HAMAP-Rule" id="MF_03190"/>
    </source>
</evidence>
<feature type="binding site" evidence="5">
    <location>
        <position position="300"/>
    </location>
    <ligand>
        <name>Mg(2+)</name>
        <dbReference type="ChEBI" id="CHEBI:18420"/>
    </ligand>
</feature>
<comment type="similarity">
    <text evidence="5">Belongs to the class I-like SAM-binding methyltransferase superfamily. UbiG/COQ3 family.</text>
</comment>
<feature type="compositionally biased region" description="Low complexity" evidence="6">
    <location>
        <begin position="112"/>
        <end position="123"/>
    </location>
</feature>
<accession>A0ABR3D4T2</accession>
<dbReference type="InterPro" id="IPR029063">
    <property type="entry name" value="SAM-dependent_MTases_sf"/>
</dbReference>
<dbReference type="CDD" id="cd02440">
    <property type="entry name" value="AdoMet_MTases"/>
    <property type="match status" value="1"/>
</dbReference>
<proteinExistence type="inferred from homology"/>
<dbReference type="HAMAP" id="MF_00472">
    <property type="entry name" value="UbiG"/>
    <property type="match status" value="1"/>
</dbReference>
<protein>
    <recommendedName>
        <fullName evidence="5">Ubiquinone biosynthesis O-methyltransferase, mitochondrial</fullName>
    </recommendedName>
    <alternativeName>
        <fullName evidence="5">3-demethylubiquinol 3-O-methyltransferase</fullName>
        <ecNumber evidence="5">2.1.1.64</ecNumber>
    </alternativeName>
    <alternativeName>
        <fullName evidence="5">3-demethylubiquinone 3-O-methyltransferase</fullName>
        <ecNumber evidence="5">2.1.1.-</ecNumber>
    </alternativeName>
    <alternativeName>
        <fullName evidence="5">Polyprenyldihydroxybenzoate methyltransferase</fullName>
        <ecNumber evidence="5">2.1.1.114</ecNumber>
    </alternativeName>
</protein>
<comment type="caution">
    <text evidence="7">The sequence shown here is derived from an EMBL/GenBank/DDBJ whole genome shotgun (WGS) entry which is preliminary data.</text>
</comment>
<keyword evidence="1 5" id="KW-0489">Methyltransferase</keyword>
<evidence type="ECO:0000313" key="8">
    <source>
        <dbReference type="Proteomes" id="UP001451303"/>
    </source>
</evidence>
<feature type="compositionally biased region" description="Low complexity" evidence="6">
    <location>
        <begin position="134"/>
        <end position="143"/>
    </location>
</feature>
<comment type="catalytic activity">
    <reaction evidence="5">
        <text>a 3,4-dihydroxy-5-(all-trans-polyprenyl)benzoate + S-adenosyl-L-methionine = a 4-hydroxy-3-methoxy-5-(all-trans-polyprenyl)benzoate + S-adenosyl-L-homocysteine + H(+)</text>
        <dbReference type="Rhea" id="RHEA:44452"/>
        <dbReference type="Rhea" id="RHEA-COMP:10930"/>
        <dbReference type="Rhea" id="RHEA-COMP:10931"/>
        <dbReference type="ChEBI" id="CHEBI:15378"/>
        <dbReference type="ChEBI" id="CHEBI:57856"/>
        <dbReference type="ChEBI" id="CHEBI:59789"/>
        <dbReference type="ChEBI" id="CHEBI:64694"/>
        <dbReference type="ChEBI" id="CHEBI:84443"/>
        <dbReference type="EC" id="2.1.1.114"/>
    </reaction>
</comment>
<comment type="cofactor">
    <cofactor evidence="5">
        <name>Mg(2+)</name>
        <dbReference type="ChEBI" id="CHEBI:18420"/>
    </cofactor>
</comment>
<reference evidence="7 8" key="1">
    <citation type="submission" date="2023-09" db="EMBL/GenBank/DDBJ databases">
        <title>Multi-omics analysis of a traditional fermented food reveals byproduct-associated fungal strains for waste-to-food upcycling.</title>
        <authorList>
            <consortium name="Lawrence Berkeley National Laboratory"/>
            <person name="Rekdal V.M."/>
            <person name="Villalobos-Escobedo J.M."/>
            <person name="Rodriguez-Valeron N."/>
            <person name="Garcia M.O."/>
            <person name="Vasquez D.P."/>
            <person name="Damayanti I."/>
            <person name="Sorensen P.M."/>
            <person name="Baidoo E.E."/>
            <person name="De Carvalho A.C."/>
            <person name="Riley R."/>
            <person name="Lipzen A."/>
            <person name="He G."/>
            <person name="Yan M."/>
            <person name="Haridas S."/>
            <person name="Daum C."/>
            <person name="Yoshinaga Y."/>
            <person name="Ng V."/>
            <person name="Grigoriev I.V."/>
            <person name="Munk R."/>
            <person name="Nuraida L."/>
            <person name="Wijaya C.H."/>
            <person name="Morales P.-C."/>
            <person name="Keasling J.D."/>
        </authorList>
    </citation>
    <scope>NUCLEOTIDE SEQUENCE [LARGE SCALE GENOMIC DNA]</scope>
    <source>
        <strain evidence="7 8">FGSC 2613</strain>
    </source>
</reference>
<evidence type="ECO:0000313" key="7">
    <source>
        <dbReference type="EMBL" id="KAL0467686.1"/>
    </source>
</evidence>
<dbReference type="EC" id="2.1.1.64" evidence="5"/>
<feature type="binding site" evidence="5">
    <location>
        <position position="304"/>
    </location>
    <ligand>
        <name>Mg(2+)</name>
        <dbReference type="ChEBI" id="CHEBI:18420"/>
    </ligand>
</feature>
<dbReference type="EC" id="2.1.1.114" evidence="5"/>
<evidence type="ECO:0000256" key="1">
    <source>
        <dbReference type="ARBA" id="ARBA00022603"/>
    </source>
</evidence>
<feature type="compositionally biased region" description="Basic and acidic residues" evidence="6">
    <location>
        <begin position="10"/>
        <end position="27"/>
    </location>
</feature>
<comment type="pathway">
    <text evidence="5">Cofactor biosynthesis; ubiquinone biosynthesis.</text>
</comment>
<dbReference type="NCBIfam" id="TIGR01983">
    <property type="entry name" value="UbiG"/>
    <property type="match status" value="1"/>
</dbReference>
<dbReference type="GO" id="GO:0032259">
    <property type="term" value="P:methylation"/>
    <property type="evidence" value="ECO:0007669"/>
    <property type="project" value="UniProtKB-KW"/>
</dbReference>
<dbReference type="Pfam" id="PF13489">
    <property type="entry name" value="Methyltransf_23"/>
    <property type="match status" value="1"/>
</dbReference>
<keyword evidence="5" id="KW-0479">Metal-binding</keyword>
<evidence type="ECO:0000256" key="2">
    <source>
        <dbReference type="ARBA" id="ARBA00022679"/>
    </source>
</evidence>
<dbReference type="SUPFAM" id="SSF53335">
    <property type="entry name" value="S-adenosyl-L-methionine-dependent methyltransferases"/>
    <property type="match status" value="1"/>
</dbReference>
<feature type="binding site" evidence="5">
    <location>
        <position position="248"/>
    </location>
    <ligand>
        <name>S-adenosyl-L-methionine</name>
        <dbReference type="ChEBI" id="CHEBI:59789"/>
    </ligand>
</feature>
<comment type="catalytic activity">
    <reaction evidence="5">
        <text>a 3-demethylubiquinol + S-adenosyl-L-methionine = a ubiquinol + S-adenosyl-L-homocysteine + H(+)</text>
        <dbReference type="Rhea" id="RHEA:44380"/>
        <dbReference type="Rhea" id="RHEA-COMP:9566"/>
        <dbReference type="Rhea" id="RHEA-COMP:10914"/>
        <dbReference type="ChEBI" id="CHEBI:15378"/>
        <dbReference type="ChEBI" id="CHEBI:17976"/>
        <dbReference type="ChEBI" id="CHEBI:57856"/>
        <dbReference type="ChEBI" id="CHEBI:59789"/>
        <dbReference type="ChEBI" id="CHEBI:84422"/>
        <dbReference type="EC" id="2.1.1.64"/>
    </reaction>
</comment>
<keyword evidence="3 5" id="KW-0831">Ubiquinone biosynthesis</keyword>
<sequence>MPFAALLDSRASEVERSRREDDAEATRRVPTCDQLQELQVVLQRNIYITGIFEFRTYSTNFRQKCLNRLTNSFKRIDMLPSSPLRQLAPTISRRVRSPRTIARLASTPQCFAPATTSSPSVTTQRWHSSHDNSRSPSSSSVNPDEISHFNALAATWWDPHGSSRALHLMNPLRHDFIQTCRSSSPTSSFTVLTEDSGDELSSPSPDAPTYSTTANVQKLRYLDIGCGGGIFAESAARLPTTESVLAIDPSPGVLAIARSHSKKDPSLSPKLTYLSSTIESLPTLKPEAVEKKFDVVSCFEVIEHVDHPALFLDHVAKFVKPGGWLVMSTIARTWLSWFTTNFMAEDVLGIVPKGTHDWNKYINEYELRGYFEETEEKRRFWGQPRAMGVVYVPGLGWKEVPGSEKVGNYFLGVQRLASEDA</sequence>
<evidence type="ECO:0000256" key="3">
    <source>
        <dbReference type="ARBA" id="ARBA00022688"/>
    </source>
</evidence>
<dbReference type="PANTHER" id="PTHR43464:SF19">
    <property type="entry name" value="UBIQUINONE BIOSYNTHESIS O-METHYLTRANSFERASE, MITOCHONDRIAL"/>
    <property type="match status" value="1"/>
</dbReference>
<dbReference type="EC" id="2.1.1.-" evidence="5"/>
<feature type="binding site" evidence="5">
    <location>
        <position position="173"/>
    </location>
    <ligand>
        <name>S-adenosyl-L-methionine</name>
        <dbReference type="ChEBI" id="CHEBI:59789"/>
    </ligand>
</feature>
<feature type="binding site" evidence="5">
    <location>
        <position position="225"/>
    </location>
    <ligand>
        <name>S-adenosyl-L-methionine</name>
        <dbReference type="ChEBI" id="CHEBI:59789"/>
    </ligand>
</feature>
<feature type="region of interest" description="Disordered" evidence="6">
    <location>
        <begin position="106"/>
        <end position="143"/>
    </location>
</feature>
<feature type="binding site" evidence="5">
    <location>
        <position position="299"/>
    </location>
    <ligand>
        <name>S-adenosyl-L-methionine</name>
        <dbReference type="ChEBI" id="CHEBI:59789"/>
    </ligand>
</feature>
<feature type="region of interest" description="Disordered" evidence="6">
    <location>
        <begin position="182"/>
        <end position="210"/>
    </location>
</feature>
<keyword evidence="5" id="KW-0999">Mitochondrion inner membrane</keyword>
<comment type="catalytic activity">
    <reaction evidence="5">
        <text>a 3-demethylubiquinone + S-adenosyl-L-methionine = a ubiquinone + S-adenosyl-L-homocysteine</text>
        <dbReference type="Rhea" id="RHEA:81215"/>
        <dbReference type="Rhea" id="RHEA-COMP:9565"/>
        <dbReference type="Rhea" id="RHEA-COMP:19654"/>
        <dbReference type="ChEBI" id="CHEBI:16389"/>
        <dbReference type="ChEBI" id="CHEBI:57856"/>
        <dbReference type="ChEBI" id="CHEBI:59789"/>
        <dbReference type="ChEBI" id="CHEBI:231825"/>
    </reaction>
</comment>
<dbReference type="EMBL" id="JAVLET010000009">
    <property type="protein sequence ID" value="KAL0467686.1"/>
    <property type="molecule type" value="Genomic_DNA"/>
</dbReference>
<evidence type="ECO:0000256" key="4">
    <source>
        <dbReference type="ARBA" id="ARBA00022691"/>
    </source>
</evidence>
<dbReference type="Proteomes" id="UP001451303">
    <property type="component" value="Unassembled WGS sequence"/>
</dbReference>
<keyword evidence="4 5" id="KW-0949">S-adenosyl-L-methionine</keyword>
<dbReference type="PANTHER" id="PTHR43464">
    <property type="entry name" value="METHYLTRANSFERASE"/>
    <property type="match status" value="1"/>
</dbReference>
<gene>
    <name evidence="5" type="primary">COQ3</name>
    <name evidence="7" type="ORF">QR685DRAFT_556332</name>
</gene>
<keyword evidence="8" id="KW-1185">Reference proteome</keyword>
<dbReference type="GO" id="GO:0008168">
    <property type="term" value="F:methyltransferase activity"/>
    <property type="evidence" value="ECO:0007669"/>
    <property type="project" value="UniProtKB-KW"/>
</dbReference>
<keyword evidence="5" id="KW-0496">Mitochondrion</keyword>
<comment type="subcellular location">
    <subcellularLocation>
        <location evidence="5">Mitochondrion inner membrane</location>
        <topology evidence="5">Peripheral membrane protein</topology>
        <orientation evidence="5">Matrix side</orientation>
    </subcellularLocation>
</comment>
<organism evidence="7 8">
    <name type="scientific">Neurospora intermedia</name>
    <dbReference type="NCBI Taxonomy" id="5142"/>
    <lineage>
        <taxon>Eukaryota</taxon>
        <taxon>Fungi</taxon>
        <taxon>Dikarya</taxon>
        <taxon>Ascomycota</taxon>
        <taxon>Pezizomycotina</taxon>
        <taxon>Sordariomycetes</taxon>
        <taxon>Sordariomycetidae</taxon>
        <taxon>Sordariales</taxon>
        <taxon>Sordariaceae</taxon>
        <taxon>Neurospora</taxon>
    </lineage>
</organism>
<dbReference type="Gene3D" id="3.40.50.150">
    <property type="entry name" value="Vaccinia Virus protein VP39"/>
    <property type="match status" value="1"/>
</dbReference>
<feature type="binding site" evidence="5">
    <location>
        <position position="303"/>
    </location>
    <ligand>
        <name>Mg(2+)</name>
        <dbReference type="ChEBI" id="CHEBI:18420"/>
    </ligand>
</feature>
<feature type="region of interest" description="Disordered" evidence="6">
    <location>
        <begin position="1"/>
        <end position="28"/>
    </location>
</feature>
<comment type="subunit">
    <text evidence="5">Component of a multi-subunit COQ enzyme complex, composed of at least COQ3, COQ4, COQ5, COQ6, COQ7 and COQ9.</text>
</comment>
<dbReference type="InterPro" id="IPR010233">
    <property type="entry name" value="UbiG_MeTrfase"/>
</dbReference>
<keyword evidence="5" id="KW-0472">Membrane</keyword>
<evidence type="ECO:0000256" key="6">
    <source>
        <dbReference type="SAM" id="MobiDB-lite"/>
    </source>
</evidence>
<keyword evidence="5" id="KW-0460">Magnesium</keyword>
<name>A0ABR3D4T2_NEUIN</name>
<comment type="function">
    <text evidence="5">O-methyltransferase required for two non-consecutive steps during ubiquinone biosynthesis. Catalyzes the 2 O-methylation of 3,4-dihydroxy-5-(all-trans-polyprenyl)benzoic acid into 4-hydroxy-3-methoxy-5-(all-trans-polyprenyl)benzoic acid. Also catalyzes the last step of ubiquinone biosynthesis by mediating methylation of 3-demethylubiquinone into ubiquinone. Also able to mediate the methylation of 3-demethylubiquinol into ubiquinol.</text>
</comment>
<keyword evidence="2 5" id="KW-0808">Transferase</keyword>